<dbReference type="EMBL" id="JBDFQZ010000001">
    <property type="protein sequence ID" value="KAK9756810.1"/>
    <property type="molecule type" value="Genomic_DNA"/>
</dbReference>
<protein>
    <recommendedName>
        <fullName evidence="4">Transposase</fullName>
    </recommendedName>
</protein>
<feature type="region of interest" description="Disordered" evidence="1">
    <location>
        <begin position="39"/>
        <end position="65"/>
    </location>
</feature>
<dbReference type="Pfam" id="PF03004">
    <property type="entry name" value="Transposase_24"/>
    <property type="match status" value="1"/>
</dbReference>
<evidence type="ECO:0000313" key="2">
    <source>
        <dbReference type="EMBL" id="KAK9756810.1"/>
    </source>
</evidence>
<name>A0AAW1N6Y7_SAPOF</name>
<feature type="region of interest" description="Disordered" evidence="1">
    <location>
        <begin position="428"/>
        <end position="447"/>
    </location>
</feature>
<reference evidence="2" key="1">
    <citation type="submission" date="2024-03" db="EMBL/GenBank/DDBJ databases">
        <title>WGS assembly of Saponaria officinalis var. Norfolk2.</title>
        <authorList>
            <person name="Jenkins J."/>
            <person name="Shu S."/>
            <person name="Grimwood J."/>
            <person name="Barry K."/>
            <person name="Goodstein D."/>
            <person name="Schmutz J."/>
            <person name="Leebens-Mack J."/>
            <person name="Osbourn A."/>
        </authorList>
    </citation>
    <scope>NUCLEOTIDE SEQUENCE [LARGE SCALE GENOMIC DNA]</scope>
    <source>
        <strain evidence="2">JIC</strain>
    </source>
</reference>
<dbReference type="PANTHER" id="PTHR33144">
    <property type="entry name" value="OS10G0409366 PROTEIN-RELATED"/>
    <property type="match status" value="1"/>
</dbReference>
<feature type="compositionally biased region" description="Polar residues" evidence="1">
    <location>
        <begin position="39"/>
        <end position="62"/>
    </location>
</feature>
<sequence length="447" mass="51172">MAKRRCLTKIRVTQNNVDDEHCDTTFTSFSTEEVRNINSSNVNERTNTNNGLQEETRLSSSSEHSRALMSHFDEATGDDESDTAERTVKSRGPTLLADIWNQSPDEKLVVKFNKEGQPYGEESSILASFIGTIGRNPELAPQGYTDWRLVPKEYKVRCINEIKLRFSFPRCGEDHIQKALGRTVKDFRGELKATYYEPNKHNRTSLVNAKPPRVPRDQCLKLLSNWDHDKTKRRATINRNNQKNQNMPHCAGRQSIAQLRAKKTIDGVEPSRAQIFIETHKDRKTRDKKSIDEESAKAVEKMKEKLEELPNGIEQMNGKIAWKGDIFDQVIGKEERRGRVRGVGGGVCASKLWGDFSGQQQSSEQRGEDSSNLVEKLLNDIKVMQSKHSEEMRVLQEKRDLELKTVMDKHHRLESHIHELVNLFTQRAPTNNPKDISDTTEYSNSIN</sequence>
<dbReference type="InterPro" id="IPR004252">
    <property type="entry name" value="Probable_transposase_24"/>
</dbReference>
<dbReference type="Proteomes" id="UP001443914">
    <property type="component" value="Unassembled WGS sequence"/>
</dbReference>
<proteinExistence type="predicted"/>
<comment type="caution">
    <text evidence="2">The sequence shown here is derived from an EMBL/GenBank/DDBJ whole genome shotgun (WGS) entry which is preliminary data.</text>
</comment>
<keyword evidence="3" id="KW-1185">Reference proteome</keyword>
<evidence type="ECO:0000313" key="3">
    <source>
        <dbReference type="Proteomes" id="UP001443914"/>
    </source>
</evidence>
<evidence type="ECO:0000256" key="1">
    <source>
        <dbReference type="SAM" id="MobiDB-lite"/>
    </source>
</evidence>
<dbReference type="PANTHER" id="PTHR33144:SF52">
    <property type="match status" value="1"/>
</dbReference>
<accession>A0AAW1N6Y7</accession>
<evidence type="ECO:0008006" key="4">
    <source>
        <dbReference type="Google" id="ProtNLM"/>
    </source>
</evidence>
<dbReference type="AlphaFoldDB" id="A0AAW1N6Y7"/>
<organism evidence="2 3">
    <name type="scientific">Saponaria officinalis</name>
    <name type="common">Common soapwort</name>
    <name type="synonym">Lychnis saponaria</name>
    <dbReference type="NCBI Taxonomy" id="3572"/>
    <lineage>
        <taxon>Eukaryota</taxon>
        <taxon>Viridiplantae</taxon>
        <taxon>Streptophyta</taxon>
        <taxon>Embryophyta</taxon>
        <taxon>Tracheophyta</taxon>
        <taxon>Spermatophyta</taxon>
        <taxon>Magnoliopsida</taxon>
        <taxon>eudicotyledons</taxon>
        <taxon>Gunneridae</taxon>
        <taxon>Pentapetalae</taxon>
        <taxon>Caryophyllales</taxon>
        <taxon>Caryophyllaceae</taxon>
        <taxon>Caryophylleae</taxon>
        <taxon>Saponaria</taxon>
    </lineage>
</organism>
<gene>
    <name evidence="2" type="ORF">RND81_01G122300</name>
</gene>